<evidence type="ECO:0000256" key="3">
    <source>
        <dbReference type="ARBA" id="ARBA00019015"/>
    </source>
</evidence>
<dbReference type="GO" id="GO:0071978">
    <property type="term" value="P:bacterial-type flagellum-dependent swarming motility"/>
    <property type="evidence" value="ECO:0007669"/>
    <property type="project" value="TreeGrafter"/>
</dbReference>
<evidence type="ECO:0000259" key="9">
    <source>
        <dbReference type="Pfam" id="PF22692"/>
    </source>
</evidence>
<dbReference type="Pfam" id="PF06429">
    <property type="entry name" value="Flg_bbr_C"/>
    <property type="match status" value="1"/>
</dbReference>
<evidence type="ECO:0000256" key="4">
    <source>
        <dbReference type="ARBA" id="ARBA00023143"/>
    </source>
</evidence>
<feature type="domain" description="Flagellar basal-body/hook protein C-terminal" evidence="7">
    <location>
        <begin position="522"/>
        <end position="566"/>
    </location>
</feature>
<evidence type="ECO:0000313" key="11">
    <source>
        <dbReference type="Proteomes" id="UP001139095"/>
    </source>
</evidence>
<dbReference type="GO" id="GO:0009425">
    <property type="term" value="C:bacterial-type flagellum basal body"/>
    <property type="evidence" value="ECO:0007669"/>
    <property type="project" value="UniProtKB-SubCell"/>
</dbReference>
<evidence type="ECO:0000256" key="1">
    <source>
        <dbReference type="ARBA" id="ARBA00004117"/>
    </source>
</evidence>
<feature type="domain" description="Flagellar hook protein FlgE D2" evidence="8">
    <location>
        <begin position="314"/>
        <end position="448"/>
    </location>
</feature>
<accession>A0A9X1LFD3</accession>
<dbReference type="PROSITE" id="PS00588">
    <property type="entry name" value="FLAGELLA_BB_ROD"/>
    <property type="match status" value="1"/>
</dbReference>
<dbReference type="Proteomes" id="UP001139095">
    <property type="component" value="Unassembled WGS sequence"/>
</dbReference>
<dbReference type="PANTHER" id="PTHR30435:SF1">
    <property type="entry name" value="FLAGELLAR HOOK PROTEIN FLGE"/>
    <property type="match status" value="1"/>
</dbReference>
<keyword evidence="4 5" id="KW-0975">Bacterial flagellum</keyword>
<dbReference type="InterPro" id="IPR020013">
    <property type="entry name" value="Flagellar_FlgE/F/G"/>
</dbReference>
<feature type="domain" description="Flagellar hook protein FlgE/F/G-like D1" evidence="9">
    <location>
        <begin position="84"/>
        <end position="144"/>
    </location>
</feature>
<reference evidence="10" key="1">
    <citation type="submission" date="2021-10" db="EMBL/GenBank/DDBJ databases">
        <title>Marinomonas pontica sp. nov., isolated from the Black Sea.</title>
        <authorList>
            <person name="Zhao L.-H."/>
            <person name="Xue J.-H."/>
        </authorList>
    </citation>
    <scope>NUCLEOTIDE SEQUENCE</scope>
    <source>
        <strain evidence="10">E8</strain>
    </source>
</reference>
<dbReference type="AlphaFoldDB" id="A0A9X1LFD3"/>
<comment type="caution">
    <text evidence="10">The sequence shown here is derived from an EMBL/GenBank/DDBJ whole genome shotgun (WGS) entry which is preliminary data.</text>
</comment>
<keyword evidence="11" id="KW-1185">Reference proteome</keyword>
<dbReference type="NCBIfam" id="TIGR03506">
    <property type="entry name" value="FlgEFG_subfam"/>
    <property type="match status" value="2"/>
</dbReference>
<dbReference type="InterPro" id="IPR011491">
    <property type="entry name" value="FlgE_D2"/>
</dbReference>
<dbReference type="PANTHER" id="PTHR30435">
    <property type="entry name" value="FLAGELLAR PROTEIN"/>
    <property type="match status" value="1"/>
</dbReference>
<dbReference type="InterPro" id="IPR010930">
    <property type="entry name" value="Flg_bb/hook_C_dom"/>
</dbReference>
<evidence type="ECO:0000313" key="10">
    <source>
        <dbReference type="EMBL" id="MCB5162850.1"/>
    </source>
</evidence>
<dbReference type="InterPro" id="IPR001444">
    <property type="entry name" value="Flag_bb_rod_N"/>
</dbReference>
<feature type="domain" description="Flagellar basal body rod protein N-terminal" evidence="6">
    <location>
        <begin position="3"/>
        <end position="33"/>
    </location>
</feature>
<evidence type="ECO:0000259" key="8">
    <source>
        <dbReference type="Pfam" id="PF07559"/>
    </source>
</evidence>
<evidence type="ECO:0000259" key="6">
    <source>
        <dbReference type="Pfam" id="PF00460"/>
    </source>
</evidence>
<comment type="function">
    <text evidence="5">A flexible structure which links the flagellar filament to the drive apparatus in the basal body.</text>
</comment>
<comment type="similarity">
    <text evidence="2 5">Belongs to the flagella basal body rod proteins family.</text>
</comment>
<evidence type="ECO:0000259" key="7">
    <source>
        <dbReference type="Pfam" id="PF06429"/>
    </source>
</evidence>
<feature type="domain" description="Flagellar hook protein FlgE D2" evidence="8">
    <location>
        <begin position="160"/>
        <end position="266"/>
    </location>
</feature>
<dbReference type="SUPFAM" id="SSF117143">
    <property type="entry name" value="Flagellar hook protein flgE"/>
    <property type="match status" value="2"/>
</dbReference>
<organism evidence="10 11">
    <name type="scientific">Marinomonas algarum</name>
    <dbReference type="NCBI Taxonomy" id="2883105"/>
    <lineage>
        <taxon>Bacteria</taxon>
        <taxon>Pseudomonadati</taxon>
        <taxon>Pseudomonadota</taxon>
        <taxon>Gammaproteobacteria</taxon>
        <taxon>Oceanospirillales</taxon>
        <taxon>Oceanospirillaceae</taxon>
        <taxon>Marinomonas</taxon>
    </lineage>
</organism>
<dbReference type="Gene3D" id="2.60.98.20">
    <property type="entry name" value="Flagellar hook protein FlgE"/>
    <property type="match status" value="1"/>
</dbReference>
<dbReference type="InterPro" id="IPR037925">
    <property type="entry name" value="FlgE/F/G-like"/>
</dbReference>
<keyword evidence="10" id="KW-0969">Cilium</keyword>
<dbReference type="InterPro" id="IPR053967">
    <property type="entry name" value="LlgE_F_G-like_D1"/>
</dbReference>
<dbReference type="EMBL" id="JAJATW010000025">
    <property type="protein sequence ID" value="MCB5162850.1"/>
    <property type="molecule type" value="Genomic_DNA"/>
</dbReference>
<proteinExistence type="inferred from homology"/>
<evidence type="ECO:0000256" key="2">
    <source>
        <dbReference type="ARBA" id="ARBA00009677"/>
    </source>
</evidence>
<dbReference type="GO" id="GO:0009424">
    <property type="term" value="C:bacterial-type flagellum hook"/>
    <property type="evidence" value="ECO:0007669"/>
    <property type="project" value="TreeGrafter"/>
</dbReference>
<dbReference type="InterPro" id="IPR037058">
    <property type="entry name" value="Falgellar_hook_FlgE_sf"/>
</dbReference>
<name>A0A9X1LFD3_9GAMM</name>
<evidence type="ECO:0000256" key="5">
    <source>
        <dbReference type="RuleBase" id="RU362116"/>
    </source>
</evidence>
<dbReference type="Pfam" id="PF00460">
    <property type="entry name" value="Flg_bb_rod"/>
    <property type="match status" value="1"/>
</dbReference>
<protein>
    <recommendedName>
        <fullName evidence="3 5">Flagellar hook protein FlgE</fullName>
    </recommendedName>
</protein>
<keyword evidence="10" id="KW-0966">Cell projection</keyword>
<dbReference type="GO" id="GO:0005829">
    <property type="term" value="C:cytosol"/>
    <property type="evidence" value="ECO:0007669"/>
    <property type="project" value="TreeGrafter"/>
</dbReference>
<dbReference type="Pfam" id="PF07559">
    <property type="entry name" value="FlgE_D2"/>
    <property type="match status" value="2"/>
</dbReference>
<gene>
    <name evidence="10" type="ORF">LG368_13205</name>
</gene>
<dbReference type="InterPro" id="IPR019776">
    <property type="entry name" value="Flagellar_basal_body_rod_CS"/>
</dbReference>
<dbReference type="RefSeq" id="WP_226755197.1">
    <property type="nucleotide sequence ID" value="NZ_JAJATW010000025.1"/>
</dbReference>
<sequence>MGFNTALSGIKASADYLSVTGNNIANSDTTGFKKSRIEFDDLYNTSVLGAGSGNSIGSGVSVSGVSQQFSSGTLSYTDSNLDLAIDGGGFFVIDAGVTNAYTRAGNFKLDEDGFLVTNSGNNVQGFNAVDGVVGGNLEDMKIPTERIPPEPTSDMSLQVNLDSKTEDVPPVMRMDFDPADPDTYNFTQTQGIQDANGGSHIVTYYYAKSDLPNTYKVHATVDGNVTDDTGAKFLGDTYATYNSADGGLDYNGDGIEEEPFQLLYIGSTEPNAVDISTGVGLTAPLTVSGTLGGQAVTSTLAPADVRDSRISGREAFSPLNPDSYSYGNTRTVYDSLGEAHTLGYYFIKQGENNTYEMRVTMDGEETFIDPLSGDETRYLERNTAVTFDAAGNLMGTYRGIPPLGEEEPINLEIRGLDPTNRGRISPLDLGGSTQFAIDNTDSFEQNGFSAGELQGVSFDSDGLLVANYTNQQTATLGQLALATFDSTDGLVPNGHTAWLASKTSGPADIGRPNSGTFGKIAGGALEESNVDLTSELVALIEAQRNYQANSKTLETENTVTQTIINLR</sequence>
<dbReference type="Pfam" id="PF22692">
    <property type="entry name" value="LlgE_F_G_D1"/>
    <property type="match status" value="1"/>
</dbReference>
<comment type="subcellular location">
    <subcellularLocation>
        <location evidence="1 5">Bacterial flagellum basal body</location>
    </subcellularLocation>
</comment>
<keyword evidence="10" id="KW-0282">Flagellum</keyword>